<dbReference type="InterPro" id="IPR017896">
    <property type="entry name" value="4Fe4S_Fe-S-bd"/>
</dbReference>
<dbReference type="OrthoDB" id="9794954at2"/>
<keyword evidence="1" id="KW-0479">Metal-binding</keyword>
<proteinExistence type="predicted"/>
<dbReference type="InterPro" id="IPR036010">
    <property type="entry name" value="2Fe-2S_ferredoxin-like_sf"/>
</dbReference>
<keyword evidence="2" id="KW-0408">Iron</keyword>
<organism evidence="6 7">
    <name type="scientific">Blastochloris sulfoviridis</name>
    <dbReference type="NCBI Taxonomy" id="50712"/>
    <lineage>
        <taxon>Bacteria</taxon>
        <taxon>Pseudomonadati</taxon>
        <taxon>Pseudomonadota</taxon>
        <taxon>Alphaproteobacteria</taxon>
        <taxon>Hyphomicrobiales</taxon>
        <taxon>Blastochloridaceae</taxon>
        <taxon>Blastochloris</taxon>
    </lineage>
</organism>
<evidence type="ECO:0000259" key="4">
    <source>
        <dbReference type="PROSITE" id="PS51085"/>
    </source>
</evidence>
<keyword evidence="3" id="KW-0411">Iron-sulfur</keyword>
<evidence type="ECO:0000259" key="5">
    <source>
        <dbReference type="PROSITE" id="PS51379"/>
    </source>
</evidence>
<dbReference type="PROSITE" id="PS00198">
    <property type="entry name" value="4FE4S_FER_1"/>
    <property type="match status" value="2"/>
</dbReference>
<dbReference type="Pfam" id="PF13187">
    <property type="entry name" value="Fer4_9"/>
    <property type="match status" value="1"/>
</dbReference>
<feature type="domain" description="4Fe-4S ferredoxin-type" evidence="5">
    <location>
        <begin position="116"/>
        <end position="147"/>
    </location>
</feature>
<dbReference type="PROSITE" id="PS51085">
    <property type="entry name" value="2FE2S_FER_2"/>
    <property type="match status" value="1"/>
</dbReference>
<dbReference type="RefSeq" id="WP_150097761.1">
    <property type="nucleotide sequence ID" value="NZ_VWPL01000018.1"/>
</dbReference>
<protein>
    <submittedName>
        <fullName evidence="6">4Fe-4S dicluster domain-containing protein</fullName>
    </submittedName>
</protein>
<dbReference type="GO" id="GO:0051537">
    <property type="term" value="F:2 iron, 2 sulfur cluster binding"/>
    <property type="evidence" value="ECO:0007669"/>
    <property type="project" value="InterPro"/>
</dbReference>
<evidence type="ECO:0000313" key="6">
    <source>
        <dbReference type="EMBL" id="KAA5599925.1"/>
    </source>
</evidence>
<dbReference type="InterPro" id="IPR006058">
    <property type="entry name" value="2Fe2S_fd_BS"/>
</dbReference>
<feature type="domain" description="2Fe-2S ferredoxin-type" evidence="4">
    <location>
        <begin position="20"/>
        <end position="98"/>
    </location>
</feature>
<dbReference type="CDD" id="cd00207">
    <property type="entry name" value="fer2"/>
    <property type="match status" value="1"/>
</dbReference>
<reference evidence="6 7" key="1">
    <citation type="submission" date="2019-09" db="EMBL/GenBank/DDBJ databases">
        <title>Draft Whole-Genome sequence of Blastochloris sulfoviridis DSM 729.</title>
        <authorList>
            <person name="Meyer T.E."/>
            <person name="Kyndt J.A."/>
        </authorList>
    </citation>
    <scope>NUCLEOTIDE SEQUENCE [LARGE SCALE GENOMIC DNA]</scope>
    <source>
        <strain evidence="6 7">DSM 729</strain>
    </source>
</reference>
<dbReference type="SUPFAM" id="SSF54292">
    <property type="entry name" value="2Fe-2S ferredoxin-like"/>
    <property type="match status" value="1"/>
</dbReference>
<dbReference type="GO" id="GO:0046872">
    <property type="term" value="F:metal ion binding"/>
    <property type="evidence" value="ECO:0007669"/>
    <property type="project" value="UniProtKB-KW"/>
</dbReference>
<dbReference type="Gene3D" id="3.30.70.20">
    <property type="match status" value="1"/>
</dbReference>
<comment type="caution">
    <text evidence="6">The sequence shown here is derived from an EMBL/GenBank/DDBJ whole genome shotgun (WGS) entry which is preliminary data.</text>
</comment>
<dbReference type="AlphaFoldDB" id="A0A5M6HW23"/>
<keyword evidence="7" id="KW-1185">Reference proteome</keyword>
<evidence type="ECO:0000256" key="3">
    <source>
        <dbReference type="ARBA" id="ARBA00023014"/>
    </source>
</evidence>
<dbReference type="Proteomes" id="UP000323886">
    <property type="component" value="Unassembled WGS sequence"/>
</dbReference>
<accession>A0A5M6HW23</accession>
<gene>
    <name evidence="6" type="ORF">F1193_11130</name>
</gene>
<evidence type="ECO:0000256" key="1">
    <source>
        <dbReference type="ARBA" id="ARBA00022723"/>
    </source>
</evidence>
<dbReference type="PROSITE" id="PS51379">
    <property type="entry name" value="4FE4S_FER_2"/>
    <property type="match status" value="2"/>
</dbReference>
<dbReference type="InterPro" id="IPR001041">
    <property type="entry name" value="2Fe-2S_ferredoxin-type"/>
</dbReference>
<dbReference type="EMBL" id="VWPL01000018">
    <property type="protein sequence ID" value="KAA5599925.1"/>
    <property type="molecule type" value="Genomic_DNA"/>
</dbReference>
<dbReference type="PROSITE" id="PS00197">
    <property type="entry name" value="2FE2S_FER_1"/>
    <property type="match status" value="1"/>
</dbReference>
<dbReference type="InterPro" id="IPR017900">
    <property type="entry name" value="4Fe4S_Fe_S_CS"/>
</dbReference>
<evidence type="ECO:0000256" key="2">
    <source>
        <dbReference type="ARBA" id="ARBA00023004"/>
    </source>
</evidence>
<name>A0A5M6HW23_9HYPH</name>
<evidence type="ECO:0000313" key="7">
    <source>
        <dbReference type="Proteomes" id="UP000323886"/>
    </source>
</evidence>
<sequence length="241" mass="26616">MQKETEPHEEGGKRQHVGAHMVSVYINGKRHVVPEHATIMRAIEYAGHQIIRGAGCREGFCGACGTIYRLPGDYKLHTGLACTTLVKDGMSLTQIPSVPMEKAVYDLETLTPDVTAILQVYPVTFRCVACGTCTKACPQGLPVMDYIQAAMRGDIAAVADMAFDCVACGLCALRCPAEIIQHEVGILSKRLTGRYLRKESRELDDRIAEVRSHKYDGEYSKLMTMDKAALSKLYYARDIEP</sequence>
<feature type="domain" description="4Fe-4S ferredoxin-type" evidence="5">
    <location>
        <begin position="155"/>
        <end position="185"/>
    </location>
</feature>
<dbReference type="SUPFAM" id="SSF46548">
    <property type="entry name" value="alpha-helical ferredoxin"/>
    <property type="match status" value="1"/>
</dbReference>